<keyword evidence="10" id="KW-1185">Reference proteome</keyword>
<dbReference type="InterPro" id="IPR011701">
    <property type="entry name" value="MFS"/>
</dbReference>
<dbReference type="PANTHER" id="PTHR11662">
    <property type="entry name" value="SOLUTE CARRIER FAMILY 17"/>
    <property type="match status" value="1"/>
</dbReference>
<evidence type="ECO:0000256" key="7">
    <source>
        <dbReference type="SAM" id="Phobius"/>
    </source>
</evidence>
<feature type="transmembrane region" description="Helical" evidence="7">
    <location>
        <begin position="374"/>
        <end position="397"/>
    </location>
</feature>
<dbReference type="Gene3D" id="1.20.1250.20">
    <property type="entry name" value="MFS general substrate transporter like domains"/>
    <property type="match status" value="2"/>
</dbReference>
<feature type="transmembrane region" description="Helical" evidence="7">
    <location>
        <begin position="75"/>
        <end position="92"/>
    </location>
</feature>
<dbReference type="RefSeq" id="WP_131914366.1">
    <property type="nucleotide sequence ID" value="NZ_OU594967.1"/>
</dbReference>
<dbReference type="PANTHER" id="PTHR11662:SF399">
    <property type="entry name" value="FI19708P1-RELATED"/>
    <property type="match status" value="1"/>
</dbReference>
<dbReference type="AlphaFoldDB" id="A0A4R1J7D1"/>
<dbReference type="OrthoDB" id="9771451at2"/>
<dbReference type="InterPro" id="IPR000849">
    <property type="entry name" value="Sugar_P_transporter"/>
</dbReference>
<dbReference type="EMBL" id="SMGD01000019">
    <property type="protein sequence ID" value="TCK46359.1"/>
    <property type="molecule type" value="Genomic_DNA"/>
</dbReference>
<sequence length="453" mass="49945">MKASRSRLFILTLMFIATAINYTDRANLAVAGSSLQAEFHLSPTQLGLLFSMFTWAYVVGQIPVGYALDRIGSRILYGGGIVLWSIFTFMMGLSSHHIFTTTAASFIMLLVCRALIGISESPSFPCNTKIIANWFPDHERARATAIYSSAQYIGLALLTPVLSYIVVVYGWEMSFYISGVVGILFGIYWLLFYRDPENSPSANQAELDYIKAGGGYGSENQLMVKDKISWNDVRFFLKNKTIWGLFITQFSCSSTLYFFLTWFMVYLEKGLHLSISKAGFGAIFPYLMAMLGALCGGALSDILLKRGKSRTFARKLPIMLGLGGTMIIIFVNFFDNSPIIAITLLSIAFFANAFSNLGWVVWSDVIPRNFLGTMGGILNVCGNLSGIVSPMIIGYILQRTGNFDYTILYVAGIAGIGLLAYIFLVGKIDVISPESDKSSDLIDSDLDGTMTFK</sequence>
<evidence type="ECO:0000256" key="6">
    <source>
        <dbReference type="ARBA" id="ARBA00038514"/>
    </source>
</evidence>
<dbReference type="Proteomes" id="UP000295565">
    <property type="component" value="Unassembled WGS sequence"/>
</dbReference>
<organism evidence="9 10">
    <name type="scientific">Celerinatantimonas diazotrophica</name>
    <dbReference type="NCBI Taxonomy" id="412034"/>
    <lineage>
        <taxon>Bacteria</taxon>
        <taxon>Pseudomonadati</taxon>
        <taxon>Pseudomonadota</taxon>
        <taxon>Gammaproteobacteria</taxon>
        <taxon>Celerinatantimonadaceae</taxon>
        <taxon>Celerinatantimonas</taxon>
    </lineage>
</organism>
<keyword evidence="3 7" id="KW-0812">Transmembrane</keyword>
<proteinExistence type="inferred from homology"/>
<feature type="transmembrane region" description="Helical" evidence="7">
    <location>
        <begin position="175"/>
        <end position="193"/>
    </location>
</feature>
<feature type="transmembrane region" description="Helical" evidence="7">
    <location>
        <begin position="98"/>
        <end position="116"/>
    </location>
</feature>
<feature type="transmembrane region" description="Helical" evidence="7">
    <location>
        <begin position="340"/>
        <end position="362"/>
    </location>
</feature>
<dbReference type="InterPro" id="IPR020846">
    <property type="entry name" value="MFS_dom"/>
</dbReference>
<evidence type="ECO:0000256" key="1">
    <source>
        <dbReference type="ARBA" id="ARBA00004651"/>
    </source>
</evidence>
<dbReference type="GO" id="GO:0022857">
    <property type="term" value="F:transmembrane transporter activity"/>
    <property type="evidence" value="ECO:0007669"/>
    <property type="project" value="InterPro"/>
</dbReference>
<dbReference type="InterPro" id="IPR036259">
    <property type="entry name" value="MFS_trans_sf"/>
</dbReference>
<feature type="transmembrane region" description="Helical" evidence="7">
    <location>
        <begin position="47"/>
        <end position="68"/>
    </location>
</feature>
<feature type="transmembrane region" description="Helical" evidence="7">
    <location>
        <begin position="283"/>
        <end position="304"/>
    </location>
</feature>
<keyword evidence="5 7" id="KW-0472">Membrane</keyword>
<feature type="transmembrane region" description="Helical" evidence="7">
    <location>
        <begin position="403"/>
        <end position="424"/>
    </location>
</feature>
<evidence type="ECO:0000256" key="2">
    <source>
        <dbReference type="ARBA" id="ARBA00022475"/>
    </source>
</evidence>
<gene>
    <name evidence="9" type="ORF">EV690_3635</name>
</gene>
<feature type="transmembrane region" description="Helical" evidence="7">
    <location>
        <begin position="316"/>
        <end position="334"/>
    </location>
</feature>
<evidence type="ECO:0000313" key="10">
    <source>
        <dbReference type="Proteomes" id="UP000295565"/>
    </source>
</evidence>
<keyword evidence="2" id="KW-1003">Cell membrane</keyword>
<dbReference type="SUPFAM" id="SSF103473">
    <property type="entry name" value="MFS general substrate transporter"/>
    <property type="match status" value="1"/>
</dbReference>
<dbReference type="CDD" id="cd17319">
    <property type="entry name" value="MFS_ExuT_GudP_like"/>
    <property type="match status" value="1"/>
</dbReference>
<feature type="transmembrane region" description="Helical" evidence="7">
    <location>
        <begin position="242"/>
        <end position="263"/>
    </location>
</feature>
<dbReference type="PROSITE" id="PS50850">
    <property type="entry name" value="MFS"/>
    <property type="match status" value="1"/>
</dbReference>
<comment type="caution">
    <text evidence="9">The sequence shown here is derived from an EMBL/GenBank/DDBJ whole genome shotgun (WGS) entry which is preliminary data.</text>
</comment>
<feature type="domain" description="Major facilitator superfamily (MFS) profile" evidence="8">
    <location>
        <begin position="10"/>
        <end position="429"/>
    </location>
</feature>
<evidence type="ECO:0000313" key="9">
    <source>
        <dbReference type="EMBL" id="TCK46359.1"/>
    </source>
</evidence>
<accession>A0A4R1J7D1</accession>
<dbReference type="Pfam" id="PF07690">
    <property type="entry name" value="MFS_1"/>
    <property type="match status" value="1"/>
</dbReference>
<evidence type="ECO:0000256" key="3">
    <source>
        <dbReference type="ARBA" id="ARBA00022692"/>
    </source>
</evidence>
<dbReference type="PIRSF" id="PIRSF002808">
    <property type="entry name" value="Hexose_phosphate_transp"/>
    <property type="match status" value="1"/>
</dbReference>
<evidence type="ECO:0000256" key="5">
    <source>
        <dbReference type="ARBA" id="ARBA00023136"/>
    </source>
</evidence>
<protein>
    <submittedName>
        <fullName evidence="9">ACS family D-galactonate transporter-like MFS transporter</fullName>
    </submittedName>
</protein>
<dbReference type="GO" id="GO:0005886">
    <property type="term" value="C:plasma membrane"/>
    <property type="evidence" value="ECO:0007669"/>
    <property type="project" value="UniProtKB-SubCell"/>
</dbReference>
<comment type="subcellular location">
    <subcellularLocation>
        <location evidence="1">Cell membrane</location>
        <topology evidence="1">Multi-pass membrane protein</topology>
    </subcellularLocation>
</comment>
<name>A0A4R1J7D1_9GAMM</name>
<reference evidence="9 10" key="1">
    <citation type="submission" date="2019-03" db="EMBL/GenBank/DDBJ databases">
        <title>Genomic Encyclopedia of Type Strains, Phase IV (KMG-IV): sequencing the most valuable type-strain genomes for metagenomic binning, comparative biology and taxonomic classification.</title>
        <authorList>
            <person name="Goeker M."/>
        </authorList>
    </citation>
    <scope>NUCLEOTIDE SEQUENCE [LARGE SCALE GENOMIC DNA]</scope>
    <source>
        <strain evidence="9 10">DSM 18577</strain>
    </source>
</reference>
<keyword evidence="4 7" id="KW-1133">Transmembrane helix</keyword>
<evidence type="ECO:0000256" key="4">
    <source>
        <dbReference type="ARBA" id="ARBA00022989"/>
    </source>
</evidence>
<evidence type="ECO:0000259" key="8">
    <source>
        <dbReference type="PROSITE" id="PS50850"/>
    </source>
</evidence>
<feature type="transmembrane region" description="Helical" evidence="7">
    <location>
        <begin position="150"/>
        <end position="169"/>
    </location>
</feature>
<comment type="similarity">
    <text evidence="6">Belongs to the major facilitator superfamily. Phthalate permease family.</text>
</comment>
<dbReference type="InterPro" id="IPR050382">
    <property type="entry name" value="MFS_Na/Anion_cotransporter"/>
</dbReference>